<sequence>MEAGEFVHYRWHPCSPELGVLHARYRRHAFGRHAHSTYTIGVVEHGSEELSYGDDREYAGAGDVVLINPETIHTGRAMTGAGWTYHALYVPVGFVRSSLGEAPALTTRIADDPVARNALRAAVRAMDEDVCTADTLLCTALAHVFGRYGGHPRKQVQVRPVAAAARDILSDEHLAPPSLGELAEVLGTTRFALLRAFRATYGLPPHAYLTQYRVRKACTLIRRGADLAGAATAVGFVDQAHLSRHFRKTLGITPGQYRRAVQERTRSAG</sequence>
<evidence type="ECO:0000313" key="8">
    <source>
        <dbReference type="Proteomes" id="UP000076321"/>
    </source>
</evidence>
<dbReference type="PROSITE" id="PS00041">
    <property type="entry name" value="HTH_ARAC_FAMILY_1"/>
    <property type="match status" value="1"/>
</dbReference>
<keyword evidence="9" id="KW-1185">Reference proteome</keyword>
<dbReference type="InterPro" id="IPR009057">
    <property type="entry name" value="Homeodomain-like_sf"/>
</dbReference>
<evidence type="ECO:0000256" key="1">
    <source>
        <dbReference type="ARBA" id="ARBA00023015"/>
    </source>
</evidence>
<dbReference type="InterPro" id="IPR037923">
    <property type="entry name" value="HTH-like"/>
</dbReference>
<dbReference type="Pfam" id="PF02311">
    <property type="entry name" value="AraC_binding"/>
    <property type="match status" value="1"/>
</dbReference>
<keyword evidence="1" id="KW-0805">Transcription regulation</keyword>
<evidence type="ECO:0000256" key="4">
    <source>
        <dbReference type="ARBA" id="ARBA00023163"/>
    </source>
</evidence>
<dbReference type="InterPro" id="IPR050204">
    <property type="entry name" value="AraC_XylS_family_regulators"/>
</dbReference>
<dbReference type="SMART" id="SM00342">
    <property type="entry name" value="HTH_ARAC"/>
    <property type="match status" value="1"/>
</dbReference>
<dbReference type="InterPro" id="IPR018062">
    <property type="entry name" value="HTH_AraC-typ_CS"/>
</dbReference>
<dbReference type="EMBL" id="LQCI01000049">
    <property type="protein sequence ID" value="KZB80362.1"/>
    <property type="molecule type" value="Genomic_DNA"/>
</dbReference>
<keyword evidence="3" id="KW-0010">Activator</keyword>
<proteinExistence type="predicted"/>
<dbReference type="PROSITE" id="PS01124">
    <property type="entry name" value="HTH_ARAC_FAMILY_2"/>
    <property type="match status" value="1"/>
</dbReference>
<dbReference type="GO" id="GO:0003700">
    <property type="term" value="F:DNA-binding transcription factor activity"/>
    <property type="evidence" value="ECO:0007669"/>
    <property type="project" value="InterPro"/>
</dbReference>
<dbReference type="InterPro" id="IPR003313">
    <property type="entry name" value="AraC-bd"/>
</dbReference>
<dbReference type="Proteomes" id="UP000186883">
    <property type="component" value="Unassembled WGS sequence"/>
</dbReference>
<evidence type="ECO:0000313" key="7">
    <source>
        <dbReference type="EMBL" id="OKA05331.1"/>
    </source>
</evidence>
<evidence type="ECO:0000259" key="5">
    <source>
        <dbReference type="PROSITE" id="PS01124"/>
    </source>
</evidence>
<keyword evidence="4" id="KW-0804">Transcription</keyword>
<evidence type="ECO:0000256" key="3">
    <source>
        <dbReference type="ARBA" id="ARBA00023159"/>
    </source>
</evidence>
<reference evidence="7 9" key="2">
    <citation type="submission" date="2016-11" db="EMBL/GenBank/DDBJ databases">
        <title>Genome sequencing of Amycolatopsis regifaucium.</title>
        <authorList>
            <person name="Mayilraj S."/>
            <person name="Kaur N."/>
        </authorList>
    </citation>
    <scope>NUCLEOTIDE SEQUENCE [LARGE SCALE GENOMIC DNA]</scope>
    <source>
        <strain evidence="7 9">GY080</strain>
    </source>
</reference>
<dbReference type="Proteomes" id="UP000076321">
    <property type="component" value="Unassembled WGS sequence"/>
</dbReference>
<evidence type="ECO:0000313" key="9">
    <source>
        <dbReference type="Proteomes" id="UP000186883"/>
    </source>
</evidence>
<dbReference type="AlphaFoldDB" id="A0A154M703"/>
<dbReference type="SUPFAM" id="SSF51215">
    <property type="entry name" value="Regulatory protein AraC"/>
    <property type="match status" value="1"/>
</dbReference>
<evidence type="ECO:0000256" key="2">
    <source>
        <dbReference type="ARBA" id="ARBA00023125"/>
    </source>
</evidence>
<accession>A0A154M703</accession>
<dbReference type="GO" id="GO:0043565">
    <property type="term" value="F:sequence-specific DNA binding"/>
    <property type="evidence" value="ECO:0007669"/>
    <property type="project" value="InterPro"/>
</dbReference>
<dbReference type="SUPFAM" id="SSF46689">
    <property type="entry name" value="Homeodomain-like"/>
    <property type="match status" value="2"/>
</dbReference>
<organism evidence="6 8">
    <name type="scientific">Amycolatopsis regifaucium</name>
    <dbReference type="NCBI Taxonomy" id="546365"/>
    <lineage>
        <taxon>Bacteria</taxon>
        <taxon>Bacillati</taxon>
        <taxon>Actinomycetota</taxon>
        <taxon>Actinomycetes</taxon>
        <taxon>Pseudonocardiales</taxon>
        <taxon>Pseudonocardiaceae</taxon>
        <taxon>Amycolatopsis</taxon>
    </lineage>
</organism>
<keyword evidence="2" id="KW-0238">DNA-binding</keyword>
<gene>
    <name evidence="7" type="ORF">ATP06_0226555</name>
    <name evidence="6" type="ORF">AVL48_12735</name>
</gene>
<dbReference type="InterPro" id="IPR018060">
    <property type="entry name" value="HTH_AraC"/>
</dbReference>
<dbReference type="Pfam" id="PF12833">
    <property type="entry name" value="HTH_18"/>
    <property type="match status" value="1"/>
</dbReference>
<name>A0A154M703_9PSEU</name>
<dbReference type="PANTHER" id="PTHR46796:SF2">
    <property type="entry name" value="TRANSCRIPTIONAL REGULATORY PROTEIN"/>
    <property type="match status" value="1"/>
</dbReference>
<dbReference type="RefSeq" id="WP_061984432.1">
    <property type="nucleotide sequence ID" value="NZ_FOPQ01000015.1"/>
</dbReference>
<dbReference type="EMBL" id="LOBU02000017">
    <property type="protein sequence ID" value="OKA05331.1"/>
    <property type="molecule type" value="Genomic_DNA"/>
</dbReference>
<feature type="domain" description="HTH araC/xylS-type" evidence="5">
    <location>
        <begin position="163"/>
        <end position="260"/>
    </location>
</feature>
<comment type="caution">
    <text evidence="6">The sequence shown here is derived from an EMBL/GenBank/DDBJ whole genome shotgun (WGS) entry which is preliminary data.</text>
</comment>
<protein>
    <recommendedName>
        <fullName evidence="5">HTH araC/xylS-type domain-containing protein</fullName>
    </recommendedName>
</protein>
<evidence type="ECO:0000313" key="6">
    <source>
        <dbReference type="EMBL" id="KZB80362.1"/>
    </source>
</evidence>
<dbReference type="Gene3D" id="1.10.10.60">
    <property type="entry name" value="Homeodomain-like"/>
    <property type="match status" value="2"/>
</dbReference>
<dbReference type="OrthoDB" id="2060755at2"/>
<dbReference type="PANTHER" id="PTHR46796">
    <property type="entry name" value="HTH-TYPE TRANSCRIPTIONAL ACTIVATOR RHAS-RELATED"/>
    <property type="match status" value="1"/>
</dbReference>
<reference evidence="6 8" key="1">
    <citation type="submission" date="2015-12" db="EMBL/GenBank/DDBJ databases">
        <title>Amycolatopsis regifaucium genome sequencing and assembly.</title>
        <authorList>
            <person name="Mayilraj S."/>
        </authorList>
    </citation>
    <scope>NUCLEOTIDE SEQUENCE [LARGE SCALE GENOMIC DNA]</scope>
    <source>
        <strain evidence="6 8">GY080</strain>
    </source>
</reference>